<dbReference type="RefSeq" id="XP_028529137.1">
    <property type="nucleotide sequence ID" value="XM_028672601.1"/>
</dbReference>
<dbReference type="OMA" id="NYYVQRN"/>
<feature type="region of interest" description="Disordered" evidence="3">
    <location>
        <begin position="134"/>
        <end position="163"/>
    </location>
</feature>
<keyword evidence="2" id="KW-0175">Coiled coil</keyword>
<dbReference type="PANTHER" id="PTHR12674">
    <property type="entry name" value="PREFOLDIN SUBUNIT 5"/>
    <property type="match status" value="1"/>
</dbReference>
<dbReference type="GeneID" id="39732080"/>
<dbReference type="InterPro" id="IPR004127">
    <property type="entry name" value="Prefoldin_subunit_alpha"/>
</dbReference>
<name>A0A1J1GVJ4_PLAGA</name>
<sequence length="268" mass="31600">MACDLEKIEENEREKPNVVIQLNTLGLEELVSLTLKLEEEWKLIKKNYTILESAVVTYDKCKNCVEQLNPSKYEAKNFNIFMNELERSELIKLCGKEPDDKNKSVDIKDSQEKNKLENIDNLIDKIKISNKEEEKEIEKEKEEKEKENEKENEKEKEKEKKQQTLDVHIPLTSLVYIPGKIVDTENFLIRMGTNYYVQRNSEQTIEYFNDKVKRLNEQIKKLKVTLIEKKNEIDLCKNYIQIKREQQINNLNTNTQPSSLNVNPSVNS</sequence>
<dbReference type="PANTHER" id="PTHR12674:SF2">
    <property type="entry name" value="PREFOLDIN SUBUNIT 5"/>
    <property type="match status" value="1"/>
</dbReference>
<dbReference type="AlphaFoldDB" id="A0A1J1GVJ4"/>
<comment type="similarity">
    <text evidence="1">Belongs to the prefoldin subunit alpha family.</text>
</comment>
<protein>
    <submittedName>
        <fullName evidence="4">Cochaperone prefoldin complex subunit, putative</fullName>
    </submittedName>
</protein>
<dbReference type="SUPFAM" id="SSF46579">
    <property type="entry name" value="Prefoldin"/>
    <property type="match status" value="1"/>
</dbReference>
<dbReference type="EMBL" id="CVMV01000059">
    <property type="protein sequence ID" value="CRG96332.1"/>
    <property type="molecule type" value="Genomic_DNA"/>
</dbReference>
<keyword evidence="5" id="KW-1185">Reference proteome</keyword>
<dbReference type="GO" id="GO:0051082">
    <property type="term" value="F:unfolded protein binding"/>
    <property type="evidence" value="ECO:0007669"/>
    <property type="project" value="InterPro"/>
</dbReference>
<reference evidence="4" key="1">
    <citation type="submission" date="2015-04" db="EMBL/GenBank/DDBJ databases">
        <authorList>
            <consortium name="Pathogen Informatics"/>
        </authorList>
    </citation>
    <scope>NUCLEOTIDE SEQUENCE [LARGE SCALE GENOMIC DNA]</scope>
    <source>
        <strain evidence="4">8A</strain>
    </source>
</reference>
<proteinExistence type="inferred from homology"/>
<evidence type="ECO:0000313" key="5">
    <source>
        <dbReference type="Proteomes" id="UP000220797"/>
    </source>
</evidence>
<gene>
    <name evidence="4" type="ORF">PGAL8A_00355000</name>
</gene>
<evidence type="ECO:0000256" key="3">
    <source>
        <dbReference type="SAM" id="MobiDB-lite"/>
    </source>
</evidence>
<dbReference type="GO" id="GO:1990113">
    <property type="term" value="P:RNA polymerase I assembly"/>
    <property type="evidence" value="ECO:0007669"/>
    <property type="project" value="TreeGrafter"/>
</dbReference>
<evidence type="ECO:0000313" key="4">
    <source>
        <dbReference type="EMBL" id="CRG96332.1"/>
    </source>
</evidence>
<dbReference type="GO" id="GO:0006457">
    <property type="term" value="P:protein folding"/>
    <property type="evidence" value="ECO:0007669"/>
    <property type="project" value="InterPro"/>
</dbReference>
<dbReference type="VEuPathDB" id="PlasmoDB:PGAL8A_00355000"/>
<feature type="coiled-coil region" evidence="2">
    <location>
        <begin position="205"/>
        <end position="232"/>
    </location>
</feature>
<comment type="caution">
    <text evidence="4">The sequence shown here is derived from an EMBL/GenBank/DDBJ whole genome shotgun (WGS) entry which is preliminary data.</text>
</comment>
<evidence type="ECO:0000256" key="1">
    <source>
        <dbReference type="ARBA" id="ARBA00010048"/>
    </source>
</evidence>
<dbReference type="Proteomes" id="UP000220797">
    <property type="component" value="Unassembled WGS sequence"/>
</dbReference>
<dbReference type="InterPro" id="IPR009053">
    <property type="entry name" value="Prefoldin"/>
</dbReference>
<dbReference type="GO" id="GO:0005737">
    <property type="term" value="C:cytoplasm"/>
    <property type="evidence" value="ECO:0007669"/>
    <property type="project" value="TreeGrafter"/>
</dbReference>
<evidence type="ECO:0000256" key="2">
    <source>
        <dbReference type="SAM" id="Coils"/>
    </source>
</evidence>
<dbReference type="GO" id="GO:1990114">
    <property type="term" value="P:RNA polymerase II core complex assembly"/>
    <property type="evidence" value="ECO:0007669"/>
    <property type="project" value="TreeGrafter"/>
</dbReference>
<organism evidence="4 5">
    <name type="scientific">Plasmodium gallinaceum</name>
    <dbReference type="NCBI Taxonomy" id="5849"/>
    <lineage>
        <taxon>Eukaryota</taxon>
        <taxon>Sar</taxon>
        <taxon>Alveolata</taxon>
        <taxon>Apicomplexa</taxon>
        <taxon>Aconoidasida</taxon>
        <taxon>Haemosporida</taxon>
        <taxon>Plasmodiidae</taxon>
        <taxon>Plasmodium</taxon>
        <taxon>Plasmodium (Haemamoeba)</taxon>
    </lineage>
</organism>
<dbReference type="Pfam" id="PF02996">
    <property type="entry name" value="Prefoldin"/>
    <property type="match status" value="1"/>
</dbReference>
<dbReference type="GO" id="GO:1990115">
    <property type="term" value="P:RNA polymerase III assembly"/>
    <property type="evidence" value="ECO:0007669"/>
    <property type="project" value="TreeGrafter"/>
</dbReference>
<dbReference type="Gene3D" id="1.10.287.370">
    <property type="match status" value="1"/>
</dbReference>
<accession>A0A1J1GVJ4</accession>
<dbReference type="OrthoDB" id="10267474at2759"/>
<dbReference type="GO" id="GO:0016272">
    <property type="term" value="C:prefoldin complex"/>
    <property type="evidence" value="ECO:0007669"/>
    <property type="project" value="InterPro"/>
</dbReference>
<dbReference type="InterPro" id="IPR011599">
    <property type="entry name" value="PFD_alpha_archaea"/>
</dbReference>
<dbReference type="CDD" id="cd23157">
    <property type="entry name" value="Prefoldin_5"/>
    <property type="match status" value="1"/>
</dbReference>